<protein>
    <submittedName>
        <fullName evidence="1">Uncharacterized protein</fullName>
    </submittedName>
</protein>
<evidence type="ECO:0000313" key="1">
    <source>
        <dbReference type="EMBL" id="GBF33349.1"/>
    </source>
</evidence>
<reference evidence="2" key="1">
    <citation type="submission" date="2018-02" db="EMBL/GenBank/DDBJ databases">
        <title>Genome sequence of Desulfocucumis palustris strain NAW-5.</title>
        <authorList>
            <person name="Watanabe M."/>
            <person name="Kojima H."/>
            <person name="Fukui M."/>
        </authorList>
    </citation>
    <scope>NUCLEOTIDE SEQUENCE [LARGE SCALE GENOMIC DNA]</scope>
    <source>
        <strain evidence="2">NAW-5</strain>
    </source>
</reference>
<dbReference type="EMBL" id="BFAV01000092">
    <property type="protein sequence ID" value="GBF33349.1"/>
    <property type="molecule type" value="Genomic_DNA"/>
</dbReference>
<accession>A0A2L2XAP9</accession>
<dbReference type="Proteomes" id="UP000239549">
    <property type="component" value="Unassembled WGS sequence"/>
</dbReference>
<sequence>MGVKNERMSENRAEKVYFLTRFSSFFVDDIGIFEDDTQKH</sequence>
<evidence type="ECO:0000313" key="2">
    <source>
        <dbReference type="Proteomes" id="UP000239549"/>
    </source>
</evidence>
<name>A0A2L2XAP9_9FIRM</name>
<keyword evidence="2" id="KW-1185">Reference proteome</keyword>
<dbReference type="AlphaFoldDB" id="A0A2L2XAP9"/>
<gene>
    <name evidence="1" type="ORF">DCCM_2448</name>
</gene>
<organism evidence="1 2">
    <name type="scientific">Desulfocucumis palustris</name>
    <dbReference type="NCBI Taxonomy" id="1898651"/>
    <lineage>
        <taxon>Bacteria</taxon>
        <taxon>Bacillati</taxon>
        <taxon>Bacillota</taxon>
        <taxon>Clostridia</taxon>
        <taxon>Eubacteriales</taxon>
        <taxon>Desulfocucumaceae</taxon>
        <taxon>Desulfocucumis</taxon>
    </lineage>
</organism>
<comment type="caution">
    <text evidence="1">The sequence shown here is derived from an EMBL/GenBank/DDBJ whole genome shotgun (WGS) entry which is preliminary data.</text>
</comment>
<proteinExistence type="predicted"/>